<dbReference type="AlphaFoldDB" id="A0A7H0KCD9"/>
<reference evidence="3 4" key="1">
    <citation type="submission" date="2020-05" db="EMBL/GenBank/DDBJ databases">
        <title>Descriptions of Corynebacterium xxxx sp. nov., Corynebacterium yyyy sp. nov. and Corynebacterium zzzz sp. nov.</title>
        <authorList>
            <person name="Zhang G."/>
        </authorList>
    </citation>
    <scope>NUCLEOTIDE SEQUENCE [LARGE SCALE GENOMIC DNA]</scope>
    <source>
        <strain evidence="4">zg-913</strain>
    </source>
</reference>
<evidence type="ECO:0000313" key="3">
    <source>
        <dbReference type="EMBL" id="MBA1837187.1"/>
    </source>
</evidence>
<dbReference type="GO" id="GO:0016020">
    <property type="term" value="C:membrane"/>
    <property type="evidence" value="ECO:0007669"/>
    <property type="project" value="TreeGrafter"/>
</dbReference>
<organism evidence="3 4">
    <name type="scientific">Corynebacterium wankanglinii</name>
    <dbReference type="NCBI Taxonomy" id="2735136"/>
    <lineage>
        <taxon>Bacteria</taxon>
        <taxon>Bacillati</taxon>
        <taxon>Actinomycetota</taxon>
        <taxon>Actinomycetes</taxon>
        <taxon>Mycobacteriales</taxon>
        <taxon>Corynebacteriaceae</taxon>
        <taxon>Corynebacterium</taxon>
    </lineage>
</organism>
<dbReference type="InterPro" id="IPR050879">
    <property type="entry name" value="Acyltransferase_3"/>
</dbReference>
<keyword evidence="3" id="KW-0808">Transferase</keyword>
<dbReference type="PANTHER" id="PTHR23028:SF53">
    <property type="entry name" value="ACYL_TRANSF_3 DOMAIN-CONTAINING PROTEIN"/>
    <property type="match status" value="1"/>
</dbReference>
<dbReference type="Pfam" id="PF19040">
    <property type="entry name" value="SGNH"/>
    <property type="match status" value="1"/>
</dbReference>
<proteinExistence type="predicted"/>
<dbReference type="GO" id="GO:0016747">
    <property type="term" value="F:acyltransferase activity, transferring groups other than amino-acyl groups"/>
    <property type="evidence" value="ECO:0007669"/>
    <property type="project" value="InterPro"/>
</dbReference>
<gene>
    <name evidence="3" type="ORF">HMA55_04605</name>
</gene>
<sequence>MDGLRGFAIALVVIFHVFVGRVSGGVDVFLLLSGYFFLGGQLRYALRPNPNLNPWWPLWRTIRRLVPALALVVVAVIGLVLAVAPELMSVELSRQVTASMLYYQNWELVAQNADYAAASQETSPLQHLWSMSVQGQFYLFGIAMGWLIAIAVVKLRANPVHARRAAIGVLAVITVVSFAWASRFGLEGTGENYYSTFSRAWELSLGALLAFVPAHRFLPEATAWLTALLGVVLIAVTGLIVPTSLAFPGPVALIPLTGAALVILSGNSNPVSAVLASSPMTWLGNVAYSLYLWHWPLLIIVTVLGGYDTPPAWLGALVIVVSLCLAHVTHTLVEDPLRQHRPRPRGDDDPVAAARTSLRTVPGAARAVGGIVTGVLFVAALALQPYWDHRVDTAEKPLDPVTYPGARALQGAAVPDVEARPNPQLIAGVFPPIGEEGCMIFLPEGPEEMPRPDCVYGDLEAETTVVLAGGSHIEPFIVPLDALGKEHGFKVATFVRQECPLVVGGPEDPANEIVSPECAEWGENALQEILNLAPAMVISTSTRPAGHAGGGLVSADYVPDAYANLWQRLAELGIPFVGLRDNPWMFNPDGDPMDPNLCIVSGYPEYACSMAADMVYAPEDPAAVFLDGSFAQWSIDTSGWYCVDGICPPQIGNVYIYRDQNHISNAYAESLAPLLWEQLSPIFAELSLIDAPPATP</sequence>
<dbReference type="GO" id="GO:0009103">
    <property type="term" value="P:lipopolysaccharide biosynthetic process"/>
    <property type="evidence" value="ECO:0007669"/>
    <property type="project" value="TreeGrafter"/>
</dbReference>
<feature type="domain" description="SGNH" evidence="2">
    <location>
        <begin position="449"/>
        <end position="675"/>
    </location>
</feature>
<name>A0A7H0KCD9_9CORY</name>
<dbReference type="Pfam" id="PF01757">
    <property type="entry name" value="Acyl_transf_3"/>
    <property type="match status" value="1"/>
</dbReference>
<accession>A0A7H0KCD9</accession>
<dbReference type="PANTHER" id="PTHR23028">
    <property type="entry name" value="ACETYLTRANSFERASE"/>
    <property type="match status" value="1"/>
</dbReference>
<feature type="domain" description="Acyltransferase 3" evidence="1">
    <location>
        <begin position="1"/>
        <end position="326"/>
    </location>
</feature>
<dbReference type="Proteomes" id="UP000577408">
    <property type="component" value="Unassembled WGS sequence"/>
</dbReference>
<dbReference type="EMBL" id="JABFED010000002">
    <property type="protein sequence ID" value="MBA1837187.1"/>
    <property type="molecule type" value="Genomic_DNA"/>
</dbReference>
<protein>
    <submittedName>
        <fullName evidence="3">Acyltransferase</fullName>
    </submittedName>
</protein>
<evidence type="ECO:0000259" key="2">
    <source>
        <dbReference type="Pfam" id="PF19040"/>
    </source>
</evidence>
<keyword evidence="4" id="KW-1185">Reference proteome</keyword>
<comment type="caution">
    <text evidence="3">The sequence shown here is derived from an EMBL/GenBank/DDBJ whole genome shotgun (WGS) entry which is preliminary data.</text>
</comment>
<evidence type="ECO:0000313" key="4">
    <source>
        <dbReference type="Proteomes" id="UP000577408"/>
    </source>
</evidence>
<evidence type="ECO:0000259" key="1">
    <source>
        <dbReference type="Pfam" id="PF01757"/>
    </source>
</evidence>
<keyword evidence="3" id="KW-0012">Acyltransferase</keyword>
<dbReference type="InterPro" id="IPR002656">
    <property type="entry name" value="Acyl_transf_3_dom"/>
</dbReference>
<dbReference type="InterPro" id="IPR043968">
    <property type="entry name" value="SGNH"/>
</dbReference>